<reference evidence="1 2" key="1">
    <citation type="submission" date="2021-06" db="EMBL/GenBank/DDBJ databases">
        <authorList>
            <person name="Kallberg Y."/>
            <person name="Tangrot J."/>
            <person name="Rosling A."/>
        </authorList>
    </citation>
    <scope>NUCLEOTIDE SEQUENCE [LARGE SCALE GENOMIC DNA]</scope>
    <source>
        <strain evidence="1 2">120-4 pot B 10/14</strain>
    </source>
</reference>
<evidence type="ECO:0000313" key="1">
    <source>
        <dbReference type="EMBL" id="CAG8853146.1"/>
    </source>
</evidence>
<sequence length="49" mass="5415">ASTIDEQLGLAATTKELPELASTTDELQPQAQNLLSEIKLQNGYYKNHK</sequence>
<feature type="non-terminal residue" evidence="1">
    <location>
        <position position="1"/>
    </location>
</feature>
<gene>
    <name evidence="1" type="ORF">GMARGA_LOCUS41967</name>
</gene>
<comment type="caution">
    <text evidence="1">The sequence shown here is derived from an EMBL/GenBank/DDBJ whole genome shotgun (WGS) entry which is preliminary data.</text>
</comment>
<dbReference type="Proteomes" id="UP000789901">
    <property type="component" value="Unassembled WGS sequence"/>
</dbReference>
<dbReference type="EMBL" id="CAJVQB010120640">
    <property type="protein sequence ID" value="CAG8853146.1"/>
    <property type="molecule type" value="Genomic_DNA"/>
</dbReference>
<evidence type="ECO:0000313" key="2">
    <source>
        <dbReference type="Proteomes" id="UP000789901"/>
    </source>
</evidence>
<accession>A0ABN7XE82</accession>
<proteinExistence type="predicted"/>
<organism evidence="1 2">
    <name type="scientific">Gigaspora margarita</name>
    <dbReference type="NCBI Taxonomy" id="4874"/>
    <lineage>
        <taxon>Eukaryota</taxon>
        <taxon>Fungi</taxon>
        <taxon>Fungi incertae sedis</taxon>
        <taxon>Mucoromycota</taxon>
        <taxon>Glomeromycotina</taxon>
        <taxon>Glomeromycetes</taxon>
        <taxon>Diversisporales</taxon>
        <taxon>Gigasporaceae</taxon>
        <taxon>Gigaspora</taxon>
    </lineage>
</organism>
<feature type="non-terminal residue" evidence="1">
    <location>
        <position position="49"/>
    </location>
</feature>
<name>A0ABN7XE82_GIGMA</name>
<protein>
    <submittedName>
        <fullName evidence="1">33289_t:CDS:1</fullName>
    </submittedName>
</protein>
<keyword evidence="2" id="KW-1185">Reference proteome</keyword>